<dbReference type="Pfam" id="PF01595">
    <property type="entry name" value="CNNM"/>
    <property type="match status" value="1"/>
</dbReference>
<evidence type="ECO:0000256" key="2">
    <source>
        <dbReference type="ARBA" id="ARBA00022475"/>
    </source>
</evidence>
<evidence type="ECO:0000256" key="1">
    <source>
        <dbReference type="ARBA" id="ARBA00004651"/>
    </source>
</evidence>
<protein>
    <submittedName>
        <fullName evidence="10">HlyC/CorC family transporter</fullName>
    </submittedName>
</protein>
<evidence type="ECO:0000259" key="8">
    <source>
        <dbReference type="PROSITE" id="PS51371"/>
    </source>
</evidence>
<accession>A0A949X4E5</accession>
<dbReference type="InterPro" id="IPR000644">
    <property type="entry name" value="CBS_dom"/>
</dbReference>
<evidence type="ECO:0000256" key="7">
    <source>
        <dbReference type="SAM" id="Phobius"/>
    </source>
</evidence>
<dbReference type="Pfam" id="PF03471">
    <property type="entry name" value="CorC_HlyC"/>
    <property type="match status" value="1"/>
</dbReference>
<keyword evidence="2" id="KW-1003">Cell membrane</keyword>
<evidence type="ECO:0000256" key="4">
    <source>
        <dbReference type="ARBA" id="ARBA00023122"/>
    </source>
</evidence>
<evidence type="ECO:0000259" key="9">
    <source>
        <dbReference type="PROSITE" id="PS51846"/>
    </source>
</evidence>
<keyword evidence="11" id="KW-1185">Reference proteome</keyword>
<feature type="domain" description="CNNM transmembrane" evidence="9">
    <location>
        <begin position="4"/>
        <end position="204"/>
    </location>
</feature>
<keyword evidence="6 7" id="KW-0472">Membrane</keyword>
<dbReference type="AlphaFoldDB" id="A0A949X4E5"/>
<evidence type="ECO:0000313" key="10">
    <source>
        <dbReference type="EMBL" id="MBV7273858.1"/>
    </source>
</evidence>
<keyword evidence="4 5" id="KW-0129">CBS domain</keyword>
<feature type="domain" description="CBS" evidence="8">
    <location>
        <begin position="223"/>
        <end position="284"/>
    </location>
</feature>
<feature type="transmembrane region" description="Helical" evidence="7">
    <location>
        <begin position="12"/>
        <end position="33"/>
    </location>
</feature>
<keyword evidence="6 7" id="KW-0812">Transmembrane</keyword>
<evidence type="ECO:0000256" key="6">
    <source>
        <dbReference type="PROSITE-ProRule" id="PRU01193"/>
    </source>
</evidence>
<dbReference type="FunFam" id="3.10.580.10:FF:000002">
    <property type="entry name" value="Magnesium/cobalt efflux protein CorC"/>
    <property type="match status" value="1"/>
</dbReference>
<dbReference type="PANTHER" id="PTHR43099">
    <property type="entry name" value="UPF0053 PROTEIN YRKA"/>
    <property type="match status" value="1"/>
</dbReference>
<sequence length="434" mass="48562">MDNGPSSIVLELLLILVLVLINAFFVASEMAIVSLNRSKVNLLAEEGNAKAKYLLKLLDEPSKFLATVQVGITLAGFLASATAATNISKHLSYALDKLSIPGSDEISVVVITILLSYVTLVFGELFPKRIALQKSEQIAMFSIRPIIFISKMTSPFIKMLTASTNVLVKIFGMNLDNLEEKVSEEEIRSMIKVGEENGVINEIEKDMIDGIFKFDDTLAKEIMTPRTSVFGLEVSTPIDELLNQVAEEQYSRIPVYENDIDNIIGVLYMKDLFIQLKNKNINNLSIKNLLRPAYFVPETKNIDALFRELQNTKNHMAILIDEYGGFSGIVTIEDLIEEIMGNIFDEYDDNIDDIKKIDSNIYLVNGLIPIDDINESLNINLPSDDIDTIGGFVVTLLGTIPKDDDASVVEYDNLKFKIEKVNEKRIEELKIYVS</sequence>
<reference evidence="10" key="1">
    <citation type="submission" date="2020-12" db="EMBL/GenBank/DDBJ databases">
        <title>Clostridium thailandense sp. nov., a novel acetogenic bacterium isolated from peat land soil in Thailand.</title>
        <authorList>
            <person name="Chaikitkaew S."/>
            <person name="Birkeland N.K."/>
        </authorList>
    </citation>
    <scope>NUCLEOTIDE SEQUENCE</scope>
    <source>
        <strain evidence="10">PL3</strain>
    </source>
</reference>
<evidence type="ECO:0000256" key="5">
    <source>
        <dbReference type="PROSITE-ProRule" id="PRU00703"/>
    </source>
</evidence>
<dbReference type="GO" id="GO:0005886">
    <property type="term" value="C:plasma membrane"/>
    <property type="evidence" value="ECO:0007669"/>
    <property type="project" value="UniProtKB-SubCell"/>
</dbReference>
<dbReference type="InterPro" id="IPR002550">
    <property type="entry name" value="CNNM"/>
</dbReference>
<dbReference type="InterPro" id="IPR044751">
    <property type="entry name" value="Ion_transp-like_CBS"/>
</dbReference>
<evidence type="ECO:0000256" key="3">
    <source>
        <dbReference type="ARBA" id="ARBA00022737"/>
    </source>
</evidence>
<dbReference type="PANTHER" id="PTHR43099:SF2">
    <property type="entry name" value="UPF0053 PROTEIN YRKA"/>
    <property type="match status" value="1"/>
</dbReference>
<dbReference type="SMART" id="SM01091">
    <property type="entry name" value="CorC_HlyC"/>
    <property type="match status" value="1"/>
</dbReference>
<evidence type="ECO:0000313" key="11">
    <source>
        <dbReference type="Proteomes" id="UP000694308"/>
    </source>
</evidence>
<feature type="transmembrane region" description="Helical" evidence="7">
    <location>
        <begin position="64"/>
        <end position="86"/>
    </location>
</feature>
<dbReference type="InterPro" id="IPR005170">
    <property type="entry name" value="Transptr-assoc_dom"/>
</dbReference>
<dbReference type="Proteomes" id="UP000694308">
    <property type="component" value="Unassembled WGS sequence"/>
</dbReference>
<feature type="domain" description="CBS" evidence="8">
    <location>
        <begin position="289"/>
        <end position="346"/>
    </location>
</feature>
<keyword evidence="6 7" id="KW-1133">Transmembrane helix</keyword>
<dbReference type="PROSITE" id="PS51846">
    <property type="entry name" value="CNNM"/>
    <property type="match status" value="1"/>
</dbReference>
<gene>
    <name evidence="10" type="ORF">I6U48_13165</name>
</gene>
<comment type="caution">
    <text evidence="10">The sequence shown here is derived from an EMBL/GenBank/DDBJ whole genome shotgun (WGS) entry which is preliminary data.</text>
</comment>
<feature type="transmembrane region" description="Helical" evidence="7">
    <location>
        <begin position="106"/>
        <end position="126"/>
    </location>
</feature>
<comment type="subcellular location">
    <subcellularLocation>
        <location evidence="1">Cell membrane</location>
        <topology evidence="1">Multi-pass membrane protein</topology>
    </subcellularLocation>
</comment>
<dbReference type="EMBL" id="JAEEGC010000056">
    <property type="protein sequence ID" value="MBV7273858.1"/>
    <property type="molecule type" value="Genomic_DNA"/>
</dbReference>
<dbReference type="CDD" id="cd04590">
    <property type="entry name" value="CBS_pair_CorC_HlyC_assoc"/>
    <property type="match status" value="1"/>
</dbReference>
<keyword evidence="3" id="KW-0677">Repeat</keyword>
<dbReference type="Pfam" id="PF00571">
    <property type="entry name" value="CBS"/>
    <property type="match status" value="2"/>
</dbReference>
<organism evidence="10 11">
    <name type="scientific">Clostridium thailandense</name>
    <dbReference type="NCBI Taxonomy" id="2794346"/>
    <lineage>
        <taxon>Bacteria</taxon>
        <taxon>Bacillati</taxon>
        <taxon>Bacillota</taxon>
        <taxon>Clostridia</taxon>
        <taxon>Eubacteriales</taxon>
        <taxon>Clostridiaceae</taxon>
        <taxon>Clostridium</taxon>
    </lineage>
</organism>
<dbReference type="InterPro" id="IPR051676">
    <property type="entry name" value="UPF0053_domain"/>
</dbReference>
<proteinExistence type="predicted"/>
<dbReference type="RefSeq" id="WP_218320927.1">
    <property type="nucleotide sequence ID" value="NZ_JAEEGC010000056.1"/>
</dbReference>
<dbReference type="PROSITE" id="PS51371">
    <property type="entry name" value="CBS"/>
    <property type="match status" value="2"/>
</dbReference>
<name>A0A949X4E5_9CLOT</name>